<evidence type="ECO:0000256" key="1">
    <source>
        <dbReference type="SAM" id="Phobius"/>
    </source>
</evidence>
<keyword evidence="3" id="KW-1185">Reference proteome</keyword>
<keyword evidence="1" id="KW-1133">Transmembrane helix</keyword>
<reference evidence="2 3" key="1">
    <citation type="journal article" date="2024" name="G3 (Bethesda)">
        <title>Genome assembly of Hibiscus sabdariffa L. provides insights into metabolisms of medicinal natural products.</title>
        <authorList>
            <person name="Kim T."/>
        </authorList>
    </citation>
    <scope>NUCLEOTIDE SEQUENCE [LARGE SCALE GENOMIC DNA]</scope>
    <source>
        <strain evidence="2">TK-2024</strain>
        <tissue evidence="2">Old leaves</tissue>
    </source>
</reference>
<gene>
    <name evidence="2" type="ORF">V6N12_045495</name>
</gene>
<dbReference type="Proteomes" id="UP001472677">
    <property type="component" value="Unassembled WGS sequence"/>
</dbReference>
<feature type="transmembrane region" description="Helical" evidence="1">
    <location>
        <begin position="14"/>
        <end position="35"/>
    </location>
</feature>
<feature type="transmembrane region" description="Helical" evidence="1">
    <location>
        <begin position="47"/>
        <end position="65"/>
    </location>
</feature>
<keyword evidence="1" id="KW-0472">Membrane</keyword>
<evidence type="ECO:0000313" key="2">
    <source>
        <dbReference type="EMBL" id="KAK8593413.1"/>
    </source>
</evidence>
<accession>A0ABR2G364</accession>
<dbReference type="EMBL" id="JBBPBM010000003">
    <property type="protein sequence ID" value="KAK8593413.1"/>
    <property type="molecule type" value="Genomic_DNA"/>
</dbReference>
<sequence>MNQSCKSNPWTSLLGPWLCLLLMLLVLAFAFWFYLKWSFMSFDSHRCSRLPLLLSILILANALSLYCDGSFTSFDPNWIHCVGDFSARILPVLLVLAVVLSFEV</sequence>
<organism evidence="2 3">
    <name type="scientific">Hibiscus sabdariffa</name>
    <name type="common">roselle</name>
    <dbReference type="NCBI Taxonomy" id="183260"/>
    <lineage>
        <taxon>Eukaryota</taxon>
        <taxon>Viridiplantae</taxon>
        <taxon>Streptophyta</taxon>
        <taxon>Embryophyta</taxon>
        <taxon>Tracheophyta</taxon>
        <taxon>Spermatophyta</taxon>
        <taxon>Magnoliopsida</taxon>
        <taxon>eudicotyledons</taxon>
        <taxon>Gunneridae</taxon>
        <taxon>Pentapetalae</taxon>
        <taxon>rosids</taxon>
        <taxon>malvids</taxon>
        <taxon>Malvales</taxon>
        <taxon>Malvaceae</taxon>
        <taxon>Malvoideae</taxon>
        <taxon>Hibiscus</taxon>
    </lineage>
</organism>
<feature type="transmembrane region" description="Helical" evidence="1">
    <location>
        <begin position="85"/>
        <end position="102"/>
    </location>
</feature>
<dbReference type="PANTHER" id="PTHR35758">
    <property type="entry name" value="TRANSMEMBRANE PROTEIN"/>
    <property type="match status" value="1"/>
</dbReference>
<name>A0ABR2G364_9ROSI</name>
<keyword evidence="1" id="KW-0812">Transmembrane</keyword>
<comment type="caution">
    <text evidence="2">The sequence shown here is derived from an EMBL/GenBank/DDBJ whole genome shotgun (WGS) entry which is preliminary data.</text>
</comment>
<evidence type="ECO:0000313" key="3">
    <source>
        <dbReference type="Proteomes" id="UP001472677"/>
    </source>
</evidence>
<proteinExistence type="predicted"/>
<protein>
    <submittedName>
        <fullName evidence="2">Uncharacterized protein</fullName>
    </submittedName>
</protein>
<dbReference type="PANTHER" id="PTHR35758:SF2">
    <property type="entry name" value="TRANSMEMBRANE PROTEIN"/>
    <property type="match status" value="1"/>
</dbReference>